<comment type="caution">
    <text evidence="1">The sequence shown here is derived from an EMBL/GenBank/DDBJ whole genome shotgun (WGS) entry which is preliminary data.</text>
</comment>
<sequence length="119" mass="13129">MDLDDLLEVVESVGLARLVYEKIIITDIELAAGVVALQLCHIEPPYLAFHVAVMDVISFAGHRQHYGGASCTLSLSPLMHCYWGWRLSNCTIVEAPIRATRMEDFLHRSCHHGGGAAVQ</sequence>
<reference evidence="1 2" key="1">
    <citation type="journal article" date="2021" name="Hortic Res">
        <title>Chromosome-scale assembly of the Dendrobium chrysotoxum genome enhances the understanding of orchid evolution.</title>
        <authorList>
            <person name="Zhang Y."/>
            <person name="Zhang G.Q."/>
            <person name="Zhang D."/>
            <person name="Liu X.D."/>
            <person name="Xu X.Y."/>
            <person name="Sun W.H."/>
            <person name="Yu X."/>
            <person name="Zhu X."/>
            <person name="Wang Z.W."/>
            <person name="Zhao X."/>
            <person name="Zhong W.Y."/>
            <person name="Chen H."/>
            <person name="Yin W.L."/>
            <person name="Huang T."/>
            <person name="Niu S.C."/>
            <person name="Liu Z.J."/>
        </authorList>
    </citation>
    <scope>NUCLEOTIDE SEQUENCE [LARGE SCALE GENOMIC DNA]</scope>
    <source>
        <strain evidence="1">Lindl</strain>
    </source>
</reference>
<name>A0AAV7GHA1_DENCH</name>
<gene>
    <name evidence="1" type="ORF">IEQ34_016712</name>
</gene>
<evidence type="ECO:0000313" key="1">
    <source>
        <dbReference type="EMBL" id="KAH0454788.1"/>
    </source>
</evidence>
<organism evidence="1 2">
    <name type="scientific">Dendrobium chrysotoxum</name>
    <name type="common">Orchid</name>
    <dbReference type="NCBI Taxonomy" id="161865"/>
    <lineage>
        <taxon>Eukaryota</taxon>
        <taxon>Viridiplantae</taxon>
        <taxon>Streptophyta</taxon>
        <taxon>Embryophyta</taxon>
        <taxon>Tracheophyta</taxon>
        <taxon>Spermatophyta</taxon>
        <taxon>Magnoliopsida</taxon>
        <taxon>Liliopsida</taxon>
        <taxon>Asparagales</taxon>
        <taxon>Orchidaceae</taxon>
        <taxon>Epidendroideae</taxon>
        <taxon>Malaxideae</taxon>
        <taxon>Dendrobiinae</taxon>
        <taxon>Dendrobium</taxon>
    </lineage>
</organism>
<evidence type="ECO:0000313" key="2">
    <source>
        <dbReference type="Proteomes" id="UP000775213"/>
    </source>
</evidence>
<dbReference type="Proteomes" id="UP000775213">
    <property type="component" value="Unassembled WGS sequence"/>
</dbReference>
<proteinExistence type="predicted"/>
<dbReference type="AlphaFoldDB" id="A0AAV7GHA1"/>
<accession>A0AAV7GHA1</accession>
<keyword evidence="2" id="KW-1185">Reference proteome</keyword>
<protein>
    <submittedName>
        <fullName evidence="1">Uncharacterized protein</fullName>
    </submittedName>
</protein>
<dbReference type="EMBL" id="JAGFBR010000015">
    <property type="protein sequence ID" value="KAH0454788.1"/>
    <property type="molecule type" value="Genomic_DNA"/>
</dbReference>